<dbReference type="GO" id="GO:0046872">
    <property type="term" value="F:metal ion binding"/>
    <property type="evidence" value="ECO:0007669"/>
    <property type="project" value="UniProtKB-KW"/>
</dbReference>
<evidence type="ECO:0000256" key="12">
    <source>
        <dbReference type="ARBA" id="ARBA00023242"/>
    </source>
</evidence>
<keyword evidence="4" id="KW-0540">Nuclease</keyword>
<comment type="cofactor">
    <cofactor evidence="1">
        <name>Mg(2+)</name>
        <dbReference type="ChEBI" id="CHEBI:18420"/>
    </cofactor>
</comment>
<feature type="compositionally biased region" description="Low complexity" evidence="14">
    <location>
        <begin position="165"/>
        <end position="175"/>
    </location>
</feature>
<dbReference type="PANTHER" id="PTHR21077:SF5">
    <property type="entry name" value="CROSSOVER JUNCTION ENDONUCLEASE MMS4"/>
    <property type="match status" value="1"/>
</dbReference>
<evidence type="ECO:0000256" key="1">
    <source>
        <dbReference type="ARBA" id="ARBA00001946"/>
    </source>
</evidence>
<keyword evidence="13" id="KW-0469">Meiosis</keyword>
<evidence type="ECO:0000256" key="14">
    <source>
        <dbReference type="SAM" id="MobiDB-lite"/>
    </source>
</evidence>
<evidence type="ECO:0000256" key="4">
    <source>
        <dbReference type="ARBA" id="ARBA00022722"/>
    </source>
</evidence>
<feature type="region of interest" description="Disordered" evidence="14">
    <location>
        <begin position="560"/>
        <end position="608"/>
    </location>
</feature>
<keyword evidence="10" id="KW-0233">DNA recombination</keyword>
<evidence type="ECO:0000256" key="6">
    <source>
        <dbReference type="ARBA" id="ARBA00022759"/>
    </source>
</evidence>
<keyword evidence="17" id="KW-1185">Reference proteome</keyword>
<comment type="subcellular location">
    <subcellularLocation>
        <location evidence="2">Nucleus</location>
    </subcellularLocation>
</comment>
<dbReference type="GO" id="GO:0031297">
    <property type="term" value="P:replication fork processing"/>
    <property type="evidence" value="ECO:0007669"/>
    <property type="project" value="TreeGrafter"/>
</dbReference>
<comment type="caution">
    <text evidence="16">The sequence shown here is derived from an EMBL/GenBank/DDBJ whole genome shotgun (WGS) entry which is preliminary data.</text>
</comment>
<dbReference type="GO" id="GO:0006302">
    <property type="term" value="P:double-strand break repair"/>
    <property type="evidence" value="ECO:0007669"/>
    <property type="project" value="TreeGrafter"/>
</dbReference>
<keyword evidence="8" id="KW-0378">Hydrolase</keyword>
<gene>
    <name evidence="16" type="ORF">LTR05_004759</name>
</gene>
<name>A0AAN7SZP5_9EURO</name>
<dbReference type="GO" id="GO:0003677">
    <property type="term" value="F:DNA binding"/>
    <property type="evidence" value="ECO:0007669"/>
    <property type="project" value="InterPro"/>
</dbReference>
<evidence type="ECO:0000256" key="8">
    <source>
        <dbReference type="ARBA" id="ARBA00022801"/>
    </source>
</evidence>
<dbReference type="Proteomes" id="UP001309876">
    <property type="component" value="Unassembled WGS sequence"/>
</dbReference>
<dbReference type="GO" id="GO:0048476">
    <property type="term" value="C:Holliday junction resolvase complex"/>
    <property type="evidence" value="ECO:0007669"/>
    <property type="project" value="InterPro"/>
</dbReference>
<dbReference type="InterPro" id="IPR042530">
    <property type="entry name" value="EME1/EME2_C"/>
</dbReference>
<keyword evidence="12" id="KW-0539">Nucleus</keyword>
<dbReference type="InterPro" id="IPR033310">
    <property type="entry name" value="Mms4/EME1/EME2"/>
</dbReference>
<feature type="region of interest" description="Disordered" evidence="14">
    <location>
        <begin position="306"/>
        <end position="387"/>
    </location>
</feature>
<protein>
    <recommendedName>
        <fullName evidence="15">ERCC4 domain-containing protein</fullName>
    </recommendedName>
</protein>
<feature type="region of interest" description="Disordered" evidence="14">
    <location>
        <begin position="74"/>
        <end position="100"/>
    </location>
</feature>
<evidence type="ECO:0000256" key="5">
    <source>
        <dbReference type="ARBA" id="ARBA00022723"/>
    </source>
</evidence>
<evidence type="ECO:0000259" key="15">
    <source>
        <dbReference type="SMART" id="SM00891"/>
    </source>
</evidence>
<feature type="domain" description="ERCC4" evidence="15">
    <location>
        <begin position="430"/>
        <end position="725"/>
    </location>
</feature>
<feature type="region of interest" description="Disordered" evidence="14">
    <location>
        <begin position="165"/>
        <end position="291"/>
    </location>
</feature>
<evidence type="ECO:0000256" key="9">
    <source>
        <dbReference type="ARBA" id="ARBA00022842"/>
    </source>
</evidence>
<sequence>MAMTEVITLSSSPPGTPARQASAQHGHPLRFSDEHGSDDEHFFDSPNDVDLSLIYSDRLPQLLQPSSAVKAMRNQSSAPVKSLLLQDPKTSPTRQDSGLRDSALFDDSILIDDIDFPNEQLAKKRRLSPPTKSLAVKSLESVNSIVFDLSSEPDIVPQTCKMRMSTETSNTNTTSHDLSDNGDDLPELTGLIKKTSSVDERRRVSPLQNRSRFDKGPIELFSDDDEAGHDPIVGSSQLLRRSKPATHAINTTILVQSSKTKHKKSSSSSQRSSSTTTNLTSYTKVSKSARTSKVPIEDLDNIFDSSQLGGAKSAQSPDKTTQTGKASMRQAKTSTNKNAAAENNRLDKERKAAEKEAEKEQKRRERERKAAEKQRATDIAEVNKRKTDKKVSVEEMITDLPKAIKGKKLGNQVEAEMAKIEAEFSYYADELDMTSETAKPKKLGNIIKWRRKITATYDEPSEEWVPLERPKTVSEKHILVHLIAEDFCLIAAAGPDGSHANTTADSIPTEAQMKDNLDTYVTVLRSQHADHTIMLLLQDLTSQIKKIANAKNRAYTAAVRAQPNPFEPTSSAPTTTTATSQDAPPPTSTSTNRTSSKKRKQPSSSFSKPDLSFFTPDLAEDLLLHLQLTHQPLSIHHTTSADAYKDIVAFTQHLSTRPYRAAELDRNLHHASFCMASGQFRTGQGDPTETWILMLEQINRLTKSMALGIIDAGYDSPAALVEGFRREERSVSVTGGGRSLGGDTMGEREGRERARVLLEDVRRRNGRGVEVGDRRLGPQISRRLYKVFMGRDAEVRDGIA</sequence>
<evidence type="ECO:0000256" key="2">
    <source>
        <dbReference type="ARBA" id="ARBA00004123"/>
    </source>
</evidence>
<dbReference type="InterPro" id="IPR006166">
    <property type="entry name" value="ERCC4_domain"/>
</dbReference>
<reference evidence="16 17" key="1">
    <citation type="submission" date="2023-08" db="EMBL/GenBank/DDBJ databases">
        <title>Black Yeasts Isolated from many extreme environments.</title>
        <authorList>
            <person name="Coleine C."/>
            <person name="Stajich J.E."/>
            <person name="Selbmann L."/>
        </authorList>
    </citation>
    <scope>NUCLEOTIDE SEQUENCE [LARGE SCALE GENOMIC DNA]</scope>
    <source>
        <strain evidence="16 17">CCFEE 5910</strain>
    </source>
</reference>
<dbReference type="Gene3D" id="3.40.50.10130">
    <property type="match status" value="1"/>
</dbReference>
<evidence type="ECO:0000256" key="7">
    <source>
        <dbReference type="ARBA" id="ARBA00022763"/>
    </source>
</evidence>
<feature type="compositionally biased region" description="Polar residues" evidence="14">
    <location>
        <begin position="7"/>
        <end position="23"/>
    </location>
</feature>
<evidence type="ECO:0000313" key="17">
    <source>
        <dbReference type="Proteomes" id="UP001309876"/>
    </source>
</evidence>
<keyword evidence="6" id="KW-0255">Endonuclease</keyword>
<dbReference type="GO" id="GO:0008821">
    <property type="term" value="F:crossover junction DNA endonuclease activity"/>
    <property type="evidence" value="ECO:0007669"/>
    <property type="project" value="TreeGrafter"/>
</dbReference>
<keyword evidence="9" id="KW-0460">Magnesium</keyword>
<evidence type="ECO:0000256" key="11">
    <source>
        <dbReference type="ARBA" id="ARBA00023204"/>
    </source>
</evidence>
<feature type="compositionally biased region" description="Low complexity" evidence="14">
    <location>
        <begin position="266"/>
        <end position="286"/>
    </location>
</feature>
<comment type="similarity">
    <text evidence="3">Belongs to the EME1/MMS4 family.</text>
</comment>
<dbReference type="GO" id="GO:0000712">
    <property type="term" value="P:resolution of meiotic recombination intermediates"/>
    <property type="evidence" value="ECO:0007669"/>
    <property type="project" value="TreeGrafter"/>
</dbReference>
<dbReference type="EMBL" id="JAVRRJ010000004">
    <property type="protein sequence ID" value="KAK5085474.1"/>
    <property type="molecule type" value="Genomic_DNA"/>
</dbReference>
<keyword evidence="11" id="KW-0234">DNA repair</keyword>
<dbReference type="GO" id="GO:0005634">
    <property type="term" value="C:nucleus"/>
    <property type="evidence" value="ECO:0007669"/>
    <property type="project" value="UniProtKB-SubCell"/>
</dbReference>
<evidence type="ECO:0000256" key="10">
    <source>
        <dbReference type="ARBA" id="ARBA00023172"/>
    </source>
</evidence>
<dbReference type="GO" id="GO:0031573">
    <property type="term" value="P:mitotic intra-S DNA damage checkpoint signaling"/>
    <property type="evidence" value="ECO:0007669"/>
    <property type="project" value="TreeGrafter"/>
</dbReference>
<feature type="region of interest" description="Disordered" evidence="14">
    <location>
        <begin position="1"/>
        <end position="44"/>
    </location>
</feature>
<keyword evidence="5" id="KW-0479">Metal-binding</keyword>
<dbReference type="SMART" id="SM00891">
    <property type="entry name" value="ERCC4"/>
    <property type="match status" value="1"/>
</dbReference>
<evidence type="ECO:0000256" key="3">
    <source>
        <dbReference type="ARBA" id="ARBA00005313"/>
    </source>
</evidence>
<evidence type="ECO:0000313" key="16">
    <source>
        <dbReference type="EMBL" id="KAK5085474.1"/>
    </source>
</evidence>
<dbReference type="Gene3D" id="1.10.150.670">
    <property type="entry name" value="Crossover junction endonuclease EME1, DNA-binding domain"/>
    <property type="match status" value="1"/>
</dbReference>
<feature type="compositionally biased region" description="Basic and acidic residues" evidence="14">
    <location>
        <begin position="344"/>
        <end position="387"/>
    </location>
</feature>
<feature type="compositionally biased region" description="Basic and acidic residues" evidence="14">
    <location>
        <begin position="30"/>
        <end position="43"/>
    </location>
</feature>
<evidence type="ECO:0000256" key="13">
    <source>
        <dbReference type="ARBA" id="ARBA00023254"/>
    </source>
</evidence>
<proteinExistence type="inferred from homology"/>
<dbReference type="PANTHER" id="PTHR21077">
    <property type="entry name" value="EME1 PROTEIN"/>
    <property type="match status" value="1"/>
</dbReference>
<keyword evidence="7" id="KW-0227">DNA damage</keyword>
<dbReference type="AlphaFoldDB" id="A0AAN7SZP5"/>
<feature type="compositionally biased region" description="Polar residues" evidence="14">
    <location>
        <begin position="306"/>
        <end position="338"/>
    </location>
</feature>
<feature type="compositionally biased region" description="Low complexity" evidence="14">
    <location>
        <begin position="568"/>
        <end position="594"/>
    </location>
</feature>
<organism evidence="16 17">
    <name type="scientific">Lithohypha guttulata</name>
    <dbReference type="NCBI Taxonomy" id="1690604"/>
    <lineage>
        <taxon>Eukaryota</taxon>
        <taxon>Fungi</taxon>
        <taxon>Dikarya</taxon>
        <taxon>Ascomycota</taxon>
        <taxon>Pezizomycotina</taxon>
        <taxon>Eurotiomycetes</taxon>
        <taxon>Chaetothyriomycetidae</taxon>
        <taxon>Chaetothyriales</taxon>
        <taxon>Trichomeriaceae</taxon>
        <taxon>Lithohypha</taxon>
    </lineage>
</organism>
<accession>A0AAN7SZP5</accession>